<name>A0A9C7BR48_9VIRU</name>
<dbReference type="EMBL" id="LC738880">
    <property type="protein sequence ID" value="BDT63027.1"/>
    <property type="molecule type" value="Genomic_DNA"/>
</dbReference>
<sequence length="167" mass="18127">MSAYFSGIHFPAQIRFEPSGPFLLSPSFIVRTKSSTPSFTVTLWTNLTWSIKRSSADAMSERVPSLISSNTAIATSAHAIAIHSLAERIVPDGVKSKQGSRISRATAYLTLPESIRQVSSSSGPIAYDPLNKRYYPDPCDDVLNDSSITVKEFLKSVGVADLGPLYV</sequence>
<protein>
    <submittedName>
        <fullName evidence="1">Wsv432-like protein</fullName>
    </submittedName>
</protein>
<proteinExistence type="predicted"/>
<evidence type="ECO:0000313" key="1">
    <source>
        <dbReference type="EMBL" id="BDT63027.1"/>
    </source>
</evidence>
<accession>A0A9C7BR48</accession>
<reference evidence="1" key="1">
    <citation type="submission" date="2022-10" db="EMBL/GenBank/DDBJ databases">
        <title>Genome sequences of endogenous nimaviruses in decapod crustaceans.</title>
        <authorList>
            <person name="Kawato S."/>
            <person name="Nozaki R."/>
            <person name="Kondo H."/>
            <person name="Hirono I."/>
        </authorList>
    </citation>
    <scope>NUCLEOTIDE SEQUENCE</scope>
    <source>
        <strain evidence="1">Ube2021</strain>
    </source>
</reference>
<organism evidence="1">
    <name type="scientific">Trachysalambria curvirostris nimavirus</name>
    <dbReference type="NCBI Taxonomy" id="2984282"/>
    <lineage>
        <taxon>Viruses</taxon>
        <taxon>Viruses incertae sedis</taxon>
        <taxon>Naldaviricetes</taxon>
        <taxon>Nimaviridae</taxon>
    </lineage>
</organism>